<sequence length="353" mass="38107">MEHENMRFKYLFISMIFFASWIHSNPSLAQTNLCRFGNGNVNDYQRFFSFGNVLVSHDTPNGAVLATTTVEPVMDYVCGANPGPPGGYQTYFNGGGYSSNIPGVFYLKMNIAGPNADSSLGLRFSNLDTGEIMMVPYGTAQDWAPANPTTKPIEGRFRVKVELIKLSDHIYNAKLPWVTVGAWNTGIVSRGNPHSRAQYQFYWLNNNGKLIVMPNTCTVTTPSVNVPLQPVAASKLNAVGVTAGDKEFNIGLNCKSGSKVYVTLTDLTDQSNTGNQLTLTPDSSAKGVKLRILRNGQPVSYGPDSIAIGNTNQWLVGPSATTTSIPLSAQYIATGQVSGGTVKGVATFTMSYQ</sequence>
<dbReference type="Pfam" id="PF00419">
    <property type="entry name" value="Fimbrial"/>
    <property type="match status" value="1"/>
</dbReference>
<dbReference type="SUPFAM" id="SSF49401">
    <property type="entry name" value="Bacterial adhesins"/>
    <property type="match status" value="1"/>
</dbReference>
<evidence type="ECO:0000259" key="2">
    <source>
        <dbReference type="Pfam" id="PF00419"/>
    </source>
</evidence>
<feature type="domain" description="Fimbrial-type adhesion" evidence="2">
    <location>
        <begin position="212"/>
        <end position="353"/>
    </location>
</feature>
<dbReference type="EMBL" id="CP023521">
    <property type="protein sequence ID" value="ATF83067.1"/>
    <property type="molecule type" value="Genomic_DNA"/>
</dbReference>
<evidence type="ECO:0000313" key="4">
    <source>
        <dbReference type="Proteomes" id="UP000218103"/>
    </source>
</evidence>
<keyword evidence="4" id="KW-1185">Reference proteome</keyword>
<dbReference type="InterPro" id="IPR000259">
    <property type="entry name" value="Adhesion_dom_fimbrial"/>
</dbReference>
<dbReference type="InterPro" id="IPR050263">
    <property type="entry name" value="Bact_Fimbrial_Adh_Pro"/>
</dbReference>
<accession>A0ABM6P936</accession>
<evidence type="ECO:0000256" key="1">
    <source>
        <dbReference type="ARBA" id="ARBA00022729"/>
    </source>
</evidence>
<dbReference type="Gene3D" id="2.60.40.3310">
    <property type="match status" value="1"/>
</dbReference>
<organism evidence="3 4">
    <name type="scientific">Burkholderia cepacia</name>
    <name type="common">Pseudomonas cepacia</name>
    <dbReference type="NCBI Taxonomy" id="292"/>
    <lineage>
        <taxon>Bacteria</taxon>
        <taxon>Pseudomonadati</taxon>
        <taxon>Pseudomonadota</taxon>
        <taxon>Betaproteobacteria</taxon>
        <taxon>Burkholderiales</taxon>
        <taxon>Burkholderiaceae</taxon>
        <taxon>Burkholderia</taxon>
        <taxon>Burkholderia cepacia complex</taxon>
    </lineage>
</organism>
<dbReference type="PANTHER" id="PTHR33420:SF3">
    <property type="entry name" value="FIMBRIAL SUBUNIT ELFA"/>
    <property type="match status" value="1"/>
</dbReference>
<dbReference type="InterPro" id="IPR008966">
    <property type="entry name" value="Adhesion_dom_sf"/>
</dbReference>
<reference evidence="4" key="1">
    <citation type="submission" date="2017-09" db="EMBL/GenBank/DDBJ databases">
        <title>FDA dAtabase for Regulatory Grade micrObial Sequences (FDA-ARGOS): Supporting development and validation of Infectious Disease Dx tests.</title>
        <authorList>
            <person name="Minogue T."/>
            <person name="Wolcott M."/>
            <person name="Wasieloski L."/>
            <person name="Aguilar W."/>
            <person name="Moore D."/>
            <person name="Tallon L.J."/>
            <person name="Sadzewicz L."/>
            <person name="Ott S."/>
            <person name="Zhao X."/>
            <person name="Nagaraj S."/>
            <person name="Vavikolanu K."/>
            <person name="Aluvathingal J."/>
            <person name="Nadendla S."/>
            <person name="Sichtig H."/>
        </authorList>
    </citation>
    <scope>NUCLEOTIDE SEQUENCE [LARGE SCALE GENOMIC DNA]</scope>
    <source>
        <strain evidence="4">FDAARGOS_388</strain>
    </source>
</reference>
<name>A0ABM6P936_BURCE</name>
<dbReference type="InterPro" id="IPR036937">
    <property type="entry name" value="Adhesion_dom_fimbrial_sf"/>
</dbReference>
<dbReference type="RefSeq" id="WP_034195983.1">
    <property type="nucleotide sequence ID" value="NZ_BCNU01000033.1"/>
</dbReference>
<dbReference type="Proteomes" id="UP000218103">
    <property type="component" value="Chromosome 2"/>
</dbReference>
<gene>
    <name evidence="3" type="ORF">CO711_38560</name>
</gene>
<proteinExistence type="predicted"/>
<evidence type="ECO:0000313" key="3">
    <source>
        <dbReference type="EMBL" id="ATF83067.1"/>
    </source>
</evidence>
<dbReference type="Gene3D" id="2.60.40.1090">
    <property type="entry name" value="Fimbrial-type adhesion domain"/>
    <property type="match status" value="1"/>
</dbReference>
<dbReference type="PANTHER" id="PTHR33420">
    <property type="entry name" value="FIMBRIAL SUBUNIT ELFA-RELATED"/>
    <property type="match status" value="1"/>
</dbReference>
<keyword evidence="1" id="KW-0732">Signal</keyword>
<protein>
    <submittedName>
        <fullName evidence="3">Fimbrial protein</fullName>
    </submittedName>
</protein>